<dbReference type="Gene3D" id="4.10.400.10">
    <property type="entry name" value="Low-density Lipoprotein Receptor"/>
    <property type="match status" value="3"/>
</dbReference>
<dbReference type="PROSITE" id="PS01209">
    <property type="entry name" value="LDLRA_1"/>
    <property type="match status" value="1"/>
</dbReference>
<feature type="repeat" description="LDL-receptor class B" evidence="10">
    <location>
        <begin position="198"/>
        <end position="240"/>
    </location>
</feature>
<keyword evidence="7" id="KW-0675">Receptor</keyword>
<dbReference type="Pfam" id="PF00058">
    <property type="entry name" value="Ldl_recept_b"/>
    <property type="match status" value="11"/>
</dbReference>
<keyword evidence="12" id="KW-1133">Transmembrane helix</keyword>
<evidence type="ECO:0000256" key="13">
    <source>
        <dbReference type="SAM" id="SignalP"/>
    </source>
</evidence>
<feature type="disulfide bond" evidence="9">
    <location>
        <begin position="1305"/>
        <end position="1317"/>
    </location>
</feature>
<feature type="domain" description="EGF-like" evidence="14">
    <location>
        <begin position="1292"/>
        <end position="1331"/>
    </location>
</feature>
<dbReference type="SUPFAM" id="SSF63825">
    <property type="entry name" value="YWTD domain"/>
    <property type="match status" value="4"/>
</dbReference>
<comment type="subcellular location">
    <subcellularLocation>
        <location evidence="1">Membrane</location>
        <topology evidence="1">Single-pass membrane protein</topology>
    </subcellularLocation>
</comment>
<dbReference type="RefSeq" id="XP_019639962.1">
    <property type="nucleotide sequence ID" value="XM_019784403.1"/>
</dbReference>
<dbReference type="FunFam" id="2.120.10.30:FF:000001">
    <property type="entry name" value="Low-density lipoprotein receptor-related protein 6"/>
    <property type="match status" value="2"/>
</dbReference>
<feature type="compositionally biased region" description="Low complexity" evidence="11">
    <location>
        <begin position="1494"/>
        <end position="1506"/>
    </location>
</feature>
<dbReference type="GO" id="GO:0016020">
    <property type="term" value="C:membrane"/>
    <property type="evidence" value="ECO:0007669"/>
    <property type="project" value="UniProtKB-SubCell"/>
</dbReference>
<feature type="transmembrane region" description="Helical" evidence="12">
    <location>
        <begin position="1394"/>
        <end position="1416"/>
    </location>
</feature>
<dbReference type="SUPFAM" id="SSF57196">
    <property type="entry name" value="EGF/Laminin"/>
    <property type="match status" value="4"/>
</dbReference>
<evidence type="ECO:0000256" key="11">
    <source>
        <dbReference type="SAM" id="MobiDB-lite"/>
    </source>
</evidence>
<feature type="repeat" description="LDL-receptor class B" evidence="10">
    <location>
        <begin position="1087"/>
        <end position="1130"/>
    </location>
</feature>
<evidence type="ECO:0000256" key="10">
    <source>
        <dbReference type="PROSITE-ProRule" id="PRU00461"/>
    </source>
</evidence>
<feature type="repeat" description="LDL-receptor class B" evidence="10">
    <location>
        <begin position="809"/>
        <end position="851"/>
    </location>
</feature>
<evidence type="ECO:0000256" key="7">
    <source>
        <dbReference type="ARBA" id="ARBA00023170"/>
    </source>
</evidence>
<comment type="caution">
    <text evidence="9">Lacks conserved residue(s) required for the propagation of feature annotation.</text>
</comment>
<evidence type="ECO:0000256" key="2">
    <source>
        <dbReference type="ARBA" id="ARBA00022536"/>
    </source>
</evidence>
<evidence type="ECO:0000256" key="5">
    <source>
        <dbReference type="ARBA" id="ARBA00023136"/>
    </source>
</evidence>
<keyword evidence="15" id="KW-1185">Reference proteome</keyword>
<feature type="repeat" description="LDL-receptor class B" evidence="10">
    <location>
        <begin position="463"/>
        <end position="506"/>
    </location>
</feature>
<dbReference type="CDD" id="cd00112">
    <property type="entry name" value="LDLa"/>
    <property type="match status" value="3"/>
</dbReference>
<feature type="repeat" description="LDL-receptor class B" evidence="10">
    <location>
        <begin position="723"/>
        <end position="765"/>
    </location>
</feature>
<feature type="repeat" description="LDL-receptor class B" evidence="10">
    <location>
        <begin position="680"/>
        <end position="722"/>
    </location>
</feature>
<feature type="domain" description="EGF-like" evidence="14">
    <location>
        <begin position="1223"/>
        <end position="1261"/>
    </location>
</feature>
<dbReference type="InterPro" id="IPR050778">
    <property type="entry name" value="Cueball_EGF_LRP_Nidogen"/>
</dbReference>
<dbReference type="GO" id="GO:0006897">
    <property type="term" value="P:endocytosis"/>
    <property type="evidence" value="ECO:0007669"/>
    <property type="project" value="UniProtKB-KW"/>
</dbReference>
<feature type="domain" description="EGF-like" evidence="14">
    <location>
        <begin position="902"/>
        <end position="951"/>
    </location>
</feature>
<keyword evidence="5 12" id="KW-0472">Membrane</keyword>
<keyword evidence="6 9" id="KW-1015">Disulfide bond</keyword>
<gene>
    <name evidence="16" type="primary">LOC109481815</name>
</gene>
<dbReference type="InterPro" id="IPR000033">
    <property type="entry name" value="LDLR_classB_rpt"/>
</dbReference>
<dbReference type="InterPro" id="IPR023415">
    <property type="entry name" value="LDLR_class-A_CS"/>
</dbReference>
<feature type="region of interest" description="Disordered" evidence="11">
    <location>
        <begin position="1445"/>
        <end position="1524"/>
    </location>
</feature>
<feature type="chain" id="PRO_5027862675" evidence="13">
    <location>
        <begin position="17"/>
        <end position="1635"/>
    </location>
</feature>
<evidence type="ECO:0000259" key="14">
    <source>
        <dbReference type="SMART" id="SM00181"/>
    </source>
</evidence>
<evidence type="ECO:0000256" key="4">
    <source>
        <dbReference type="ARBA" id="ARBA00022737"/>
    </source>
</evidence>
<evidence type="ECO:0000256" key="6">
    <source>
        <dbReference type="ARBA" id="ARBA00023157"/>
    </source>
</evidence>
<dbReference type="InterPro" id="IPR002172">
    <property type="entry name" value="LDrepeatLR_classA_rpt"/>
</dbReference>
<feature type="disulfide bond" evidence="9">
    <location>
        <begin position="1287"/>
        <end position="1302"/>
    </location>
</feature>
<dbReference type="Pfam" id="PF00057">
    <property type="entry name" value="Ldl_recept_a"/>
    <property type="match status" value="3"/>
</dbReference>
<accession>A0A6P5A9E5</accession>
<evidence type="ECO:0000256" key="12">
    <source>
        <dbReference type="SAM" id="Phobius"/>
    </source>
</evidence>
<dbReference type="SMART" id="SM00135">
    <property type="entry name" value="LY"/>
    <property type="match status" value="20"/>
</dbReference>
<organism evidence="15 16">
    <name type="scientific">Branchiostoma belcheri</name>
    <name type="common">Amphioxus</name>
    <dbReference type="NCBI Taxonomy" id="7741"/>
    <lineage>
        <taxon>Eukaryota</taxon>
        <taxon>Metazoa</taxon>
        <taxon>Chordata</taxon>
        <taxon>Cephalochordata</taxon>
        <taxon>Leptocardii</taxon>
        <taxon>Amphioxiformes</taxon>
        <taxon>Branchiostomatidae</taxon>
        <taxon>Branchiostoma</taxon>
    </lineage>
</organism>
<feature type="disulfide bond" evidence="9">
    <location>
        <begin position="1324"/>
        <end position="1339"/>
    </location>
</feature>
<proteinExistence type="predicted"/>
<dbReference type="KEGG" id="bbel:109481815"/>
<evidence type="ECO:0000256" key="1">
    <source>
        <dbReference type="ARBA" id="ARBA00004167"/>
    </source>
</evidence>
<dbReference type="GeneID" id="109481815"/>
<dbReference type="PRINTS" id="PR00261">
    <property type="entry name" value="LDLRECEPTOR"/>
</dbReference>
<dbReference type="InterPro" id="IPR036055">
    <property type="entry name" value="LDL_receptor-like_sf"/>
</dbReference>
<dbReference type="Gene3D" id="2.120.10.30">
    <property type="entry name" value="TolB, C-terminal domain"/>
    <property type="match status" value="4"/>
</dbReference>
<feature type="compositionally biased region" description="Pro residues" evidence="11">
    <location>
        <begin position="1624"/>
        <end position="1635"/>
    </location>
</feature>
<dbReference type="FunFam" id="2.120.10.30:FF:000024">
    <property type="entry name" value="Low-density lipoprotein receptor-related protein"/>
    <property type="match status" value="1"/>
</dbReference>
<protein>
    <submittedName>
        <fullName evidence="16">Low-density lipoprotein receptor-related protein 6-like</fullName>
    </submittedName>
</protein>
<dbReference type="PROSITE" id="PS51120">
    <property type="entry name" value="LDLRB"/>
    <property type="match status" value="15"/>
</dbReference>
<evidence type="ECO:0000256" key="9">
    <source>
        <dbReference type="PROSITE-ProRule" id="PRU00124"/>
    </source>
</evidence>
<feature type="disulfide bond" evidence="9">
    <location>
        <begin position="1350"/>
        <end position="1368"/>
    </location>
</feature>
<feature type="repeat" description="LDL-receptor class B" evidence="10">
    <location>
        <begin position="766"/>
        <end position="808"/>
    </location>
</feature>
<dbReference type="SUPFAM" id="SSF57424">
    <property type="entry name" value="LDL receptor-like module"/>
    <property type="match status" value="3"/>
</dbReference>
<name>A0A6P5A9E5_BRABE</name>
<feature type="region of interest" description="Disordered" evidence="11">
    <location>
        <begin position="1549"/>
        <end position="1635"/>
    </location>
</feature>
<dbReference type="SMART" id="SM00181">
    <property type="entry name" value="EGF"/>
    <property type="match status" value="5"/>
</dbReference>
<keyword evidence="4" id="KW-0677">Repeat</keyword>
<evidence type="ECO:0000313" key="15">
    <source>
        <dbReference type="Proteomes" id="UP000515135"/>
    </source>
</evidence>
<evidence type="ECO:0000256" key="8">
    <source>
        <dbReference type="ARBA" id="ARBA00023180"/>
    </source>
</evidence>
<evidence type="ECO:0000256" key="3">
    <source>
        <dbReference type="ARBA" id="ARBA00022583"/>
    </source>
</evidence>
<dbReference type="InterPro" id="IPR011042">
    <property type="entry name" value="6-blade_b-propeller_TolB-like"/>
</dbReference>
<feature type="domain" description="EGF-like" evidence="14">
    <location>
        <begin position="290"/>
        <end position="329"/>
    </location>
</feature>
<dbReference type="PROSITE" id="PS50068">
    <property type="entry name" value="LDLRA_2"/>
    <property type="match status" value="3"/>
</dbReference>
<keyword evidence="13" id="KW-0732">Signal</keyword>
<feature type="disulfide bond" evidence="9">
    <location>
        <begin position="1362"/>
        <end position="1377"/>
    </location>
</feature>
<feature type="compositionally biased region" description="Low complexity" evidence="11">
    <location>
        <begin position="1474"/>
        <end position="1486"/>
    </location>
</feature>
<dbReference type="Pfam" id="PF14670">
    <property type="entry name" value="FXa_inhibition"/>
    <property type="match status" value="3"/>
</dbReference>
<dbReference type="PANTHER" id="PTHR46513">
    <property type="entry name" value="VITELLOGENIN RECEPTOR-LIKE PROTEIN-RELATED-RELATED"/>
    <property type="match status" value="1"/>
</dbReference>
<feature type="compositionally biased region" description="Polar residues" evidence="11">
    <location>
        <begin position="1449"/>
        <end position="1473"/>
    </location>
</feature>
<keyword evidence="8" id="KW-0325">Glycoprotein</keyword>
<dbReference type="Proteomes" id="UP000515135">
    <property type="component" value="Unplaced"/>
</dbReference>
<feature type="disulfide bond" evidence="9">
    <location>
        <begin position="1343"/>
        <end position="1355"/>
    </location>
</feature>
<feature type="repeat" description="LDL-receptor class B" evidence="10">
    <location>
        <begin position="111"/>
        <end position="153"/>
    </location>
</feature>
<sequence>MMARAGLLLLGSLCAAFQVALPNPRLLFANRRDVRIIDAGPGRGHNSTVVVSNLEDAAALDFIYDQNVIYWTDVSLEMIKMIYTNGSGIVTDVISTGLVSPDGLACDWIGRKLYWTDSETNRIEVSNLDGTSRKVLFWEELDQPRAIALDPARGYMFWTDWGEVPKIERAGMDGTGRRVVVDDNIYWPNGLTLDYEEHRLYWADAKLQLIHYANFDGTERRAVVEGSLPHPFALTLYGDTIYWTDWQTNSIHSCHKISGEDKQVIHSEIFSPMDIHAYMPHRQLNRHANPCQPNNGGCSHLCLMSPDTPNYRCACPTGVKLLDNNRTCADGASEILLLARRTDLRRISLDTPDYTDVVLQIDDIRHAIAIDYDVVEGFVYWTDDEARAIRRARLDGTGVEYLITTEVEHPDGIAVDWVARNLYWTDTGTDRIEVTRLNGTSRKILIAENLDEPRAIVLDPSEGYMYWTDWGQHPKIERAELDGSHRTVLFNTSLVWPNGLAIDYQARRIYWGDAKTDKIEYANLNGTGRTILVDEKLPHIFGFSLLGNYIYWTDWQRRSIERVHKTTGDDRQIIVDQLPDLMGLKAVNVQRTDGWNPCVENNGGCSHLCLYRPSGVSCGCPMGLELITDMRTCIVPEAFLLFSRRADIRRISLETNNNDVVIPLPGVKEASALDFDINDNRIYWTDVSLKSISRAFMNGSSAEKIIQFGLDFPEGMAVDWVAHNLYWADTGTNRIEVARLDGSSRKVLVWQDLDNPRSLALDPAFGFMYWSEWGSDPKIERASMDGTDRFILVDSLGRANGLTIDYPERRLYWADLDTNLIESSNMLGNDRKRVIADNLPHPFGLTQYQDYVYWTDWNTRSIERANKTTGENRTRIQGSLDYVMDIMDILVFHSSRQSGWNQCAVNNGGCSHLCLATAMPSATSAETAMDLPVMCGCPSHWNLDPDDRTCHPPASFLLFSQRDLISRMVFDEQQSPDIVLPIHQLRNVKVIDYDRMGEHIYWIDGRIKQLKRAKANGSEVTSVVPNLDRLFYPIDMAIDEFSRHIYWTCSQTNTINVTRISDLSPVGVVISGDKERPRSIVLDPTRGYMYWTNMVSNPSIEKAALDGTERQTLFNSDIKQPGPLAIDTKYGMLYWTDIELNRIESSGLNGANRQVLVEQMIIQLSGLTIFGDHLYWIDRAKQMIERIDKLTGSGRTRIQARLNQLSDIVGVDSKDVIEMNHHPCAVDNGGCSHICIAMKDGRSRCSCPLHLVLFPNELQCGEPPTCAPDHFTCETGEVDCIPLSWKCDGVAECSDGSDEADCPKCTEDQFTCDSGQCVDGEMVCNGKEDCMDRSDEMQCHSTCGPDQFLCRNGRCIEKEKRCNNEQDCVDNSDEDDCTDPTNIRSYGNEDGNSLTIAVVISAIMAVLIIFMMVFVWRRLKRQQEDGFTNDIVMVTNGNVPTMVALPPSAGTNSLPRSVSGLSTSRGKSATTCLSSSSVPGSGCGPPLYDRTHVTGASSSSTGSLGTHYPHETLNPPPSPATDRSQYTADLFYSSHSSQSPSTVRSYKHYKFRNVPPPPTPCTTDGCEDSEPYPLRGLRPKYYDMNYDSDPYPPPPTPRSHYMSDNNCDSCPPSPSTARSYFHPYVPPPSPATDSP</sequence>
<dbReference type="FunFam" id="2.120.10.30:FF:000017">
    <property type="entry name" value="Low-density lipoprotein receptor-related protein 6"/>
    <property type="match status" value="1"/>
</dbReference>
<feature type="repeat" description="LDL-receptor class B" evidence="10">
    <location>
        <begin position="998"/>
        <end position="1042"/>
    </location>
</feature>
<feature type="repeat" description="LDL-receptor class B" evidence="10">
    <location>
        <begin position="507"/>
        <end position="549"/>
    </location>
</feature>
<dbReference type="Gene3D" id="2.10.25.10">
    <property type="entry name" value="Laminin"/>
    <property type="match status" value="1"/>
</dbReference>
<dbReference type="SMART" id="SM00192">
    <property type="entry name" value="LDLa"/>
    <property type="match status" value="3"/>
</dbReference>
<feature type="disulfide bond" evidence="9">
    <location>
        <begin position="1312"/>
        <end position="1330"/>
    </location>
</feature>
<evidence type="ECO:0000313" key="16">
    <source>
        <dbReference type="RefSeq" id="XP_019639962.1"/>
    </source>
</evidence>
<keyword evidence="2" id="KW-0245">EGF-like domain</keyword>
<feature type="repeat" description="LDL-receptor class B" evidence="10">
    <location>
        <begin position="1131"/>
        <end position="1173"/>
    </location>
</feature>
<dbReference type="OrthoDB" id="72419at2759"/>
<dbReference type="InterPro" id="IPR000742">
    <property type="entry name" value="EGF"/>
</dbReference>
<dbReference type="PANTHER" id="PTHR46513:SF41">
    <property type="entry name" value="LOW-DENSITY LIPOPROTEIN RECEPTOR-RELATED PROTEIN"/>
    <property type="match status" value="1"/>
</dbReference>
<keyword evidence="12" id="KW-0812">Transmembrane</keyword>
<feature type="repeat" description="LDL-receptor class B" evidence="10">
    <location>
        <begin position="377"/>
        <end position="419"/>
    </location>
</feature>
<keyword evidence="3" id="KW-0254">Endocytosis</keyword>
<feature type="repeat" description="LDL-receptor class B" evidence="10">
    <location>
        <begin position="67"/>
        <end position="110"/>
    </location>
</feature>
<feature type="repeat" description="LDL-receptor class B" evidence="10">
    <location>
        <begin position="154"/>
        <end position="197"/>
    </location>
</feature>
<feature type="signal peptide" evidence="13">
    <location>
        <begin position="1"/>
        <end position="16"/>
    </location>
</feature>
<feature type="repeat" description="LDL-receptor class B" evidence="10">
    <location>
        <begin position="420"/>
        <end position="462"/>
    </location>
</feature>
<feature type="domain" description="EGF-like" evidence="14">
    <location>
        <begin position="597"/>
        <end position="634"/>
    </location>
</feature>
<reference evidence="16" key="1">
    <citation type="submission" date="2025-08" db="UniProtKB">
        <authorList>
            <consortium name="RefSeq"/>
        </authorList>
    </citation>
    <scope>IDENTIFICATION</scope>
    <source>
        <tissue evidence="16">Gonad</tissue>
    </source>
</reference>